<accession>A0A9Q9EQ62</accession>
<evidence type="ECO:0000313" key="1">
    <source>
        <dbReference type="EMBL" id="USW59491.1"/>
    </source>
</evidence>
<gene>
    <name evidence="1" type="ORF">Slin15195_G128100</name>
</gene>
<organism evidence="1 2">
    <name type="scientific">Septoria linicola</name>
    <dbReference type="NCBI Taxonomy" id="215465"/>
    <lineage>
        <taxon>Eukaryota</taxon>
        <taxon>Fungi</taxon>
        <taxon>Dikarya</taxon>
        <taxon>Ascomycota</taxon>
        <taxon>Pezizomycotina</taxon>
        <taxon>Dothideomycetes</taxon>
        <taxon>Dothideomycetidae</taxon>
        <taxon>Mycosphaerellales</taxon>
        <taxon>Mycosphaerellaceae</taxon>
        <taxon>Septoria</taxon>
    </lineage>
</organism>
<reference evidence="1" key="1">
    <citation type="submission" date="2022-06" db="EMBL/GenBank/DDBJ databases">
        <title>Complete genome sequences of two strains of the flax pathogen Septoria linicola.</title>
        <authorList>
            <person name="Lapalu N."/>
            <person name="Simon A."/>
            <person name="Demenou B."/>
            <person name="Paumier D."/>
            <person name="Guillot M.-P."/>
            <person name="Gout L."/>
            <person name="Valade R."/>
        </authorList>
    </citation>
    <scope>NUCLEOTIDE SEQUENCE</scope>
    <source>
        <strain evidence="1">SE15195</strain>
    </source>
</reference>
<dbReference type="Proteomes" id="UP001056384">
    <property type="component" value="Chromosome 12"/>
</dbReference>
<evidence type="ECO:0000313" key="2">
    <source>
        <dbReference type="Proteomes" id="UP001056384"/>
    </source>
</evidence>
<name>A0A9Q9EQ62_9PEZI</name>
<proteinExistence type="predicted"/>
<dbReference type="EMBL" id="CP099429">
    <property type="protein sequence ID" value="USW59491.1"/>
    <property type="molecule type" value="Genomic_DNA"/>
</dbReference>
<protein>
    <submittedName>
        <fullName evidence="1">Uncharacterized protein</fullName>
    </submittedName>
</protein>
<dbReference type="AlphaFoldDB" id="A0A9Q9EQ62"/>
<keyword evidence="2" id="KW-1185">Reference proteome</keyword>
<sequence length="186" mass="20679">MTAATRKLELARLTNEVKNYLVESEVETLTSPNHHHSAQTLSPVAIQILSHLPETPSSSIDIDNDNNDTLTATLIGAYQALNTIYKIWYTLRQEAIELEVLIPGHEDEYIPPRNLGAGVRPASDVVWEASGPMRVSAEEWMRRLKGLKGEVKKGRMERIGEEVVEVRGAIGDLRGRVDAARSAKEK</sequence>